<proteinExistence type="predicted"/>
<feature type="transmembrane region" description="Helical" evidence="1">
    <location>
        <begin position="403"/>
        <end position="425"/>
    </location>
</feature>
<evidence type="ECO:0000313" key="3">
    <source>
        <dbReference type="Proteomes" id="UP000221369"/>
    </source>
</evidence>
<protein>
    <submittedName>
        <fullName evidence="2">ABC-2 type transport system permease protein</fullName>
    </submittedName>
</protein>
<feature type="transmembrane region" description="Helical" evidence="1">
    <location>
        <begin position="234"/>
        <end position="255"/>
    </location>
</feature>
<gene>
    <name evidence="2" type="ORF">ATJ78_2600</name>
</gene>
<sequence length="524" mass="54792">MVAQLLRLRLQLSLGAVARRPGRVTGAILLIVVVGLGTWALVNGLIGLADASASNARDLLVVTGSFVVLGFLLIPSMLGVTDPLDPRTLATFSIRSSVLAPTTLLASLLSIPSLVLVVLSFATVATWSRGALETVFAVVSALLAIATCALAARIAEQVASGAFVTRKSRELRVVFLLLALVLVAPAIIFVLGIDWGAGAGLSDFGRAADAVSWTPFGAVWAVPGEVALGNMGAAIGKLAIAAGTTAVLYVAWWGLVHRALHTVTREIPEGGFGSLGWFDVLPARASSSIAARSLSYWGRDARYIVSILIIPILPFLLIPPLLIAGVPAQPLALVPLPFMCLFLGWSLHNDLAFDASAVWLHVASGVRGYADRLGRTAPTLLIGVPIVVIGSMISTAFYGDWSILPSLFGVSTCLLLTALGVASYLSTRFPYPAAAPGDSPFQQPQYSGSRGGLSQTFGLLVPVILTLPALFFAWQTLSGDTDATMLPLLVGVGTGILVFVVGIWVGGRAFDKRGPEIIEFATSH</sequence>
<feature type="transmembrane region" description="Helical" evidence="1">
    <location>
        <begin position="303"/>
        <end position="322"/>
    </location>
</feature>
<keyword evidence="1" id="KW-0472">Membrane</keyword>
<feature type="transmembrane region" description="Helical" evidence="1">
    <location>
        <begin position="59"/>
        <end position="78"/>
    </location>
</feature>
<feature type="transmembrane region" description="Helical" evidence="1">
    <location>
        <begin position="457"/>
        <end position="477"/>
    </location>
</feature>
<dbReference type="RefSeq" id="WP_098408612.1">
    <property type="nucleotide sequence ID" value="NZ_PDJE01000001.1"/>
</dbReference>
<name>A0A2A9DYE8_9MICO</name>
<feature type="transmembrane region" description="Helical" evidence="1">
    <location>
        <begin position="377"/>
        <end position="397"/>
    </location>
</feature>
<keyword evidence="1" id="KW-0812">Transmembrane</keyword>
<accession>A0A2A9DYE8</accession>
<feature type="transmembrane region" description="Helical" evidence="1">
    <location>
        <begin position="134"/>
        <end position="152"/>
    </location>
</feature>
<dbReference type="Proteomes" id="UP000221369">
    <property type="component" value="Unassembled WGS sequence"/>
</dbReference>
<reference evidence="2 3" key="1">
    <citation type="submission" date="2017-10" db="EMBL/GenBank/DDBJ databases">
        <title>Sequencing the genomes of 1000 actinobacteria strains.</title>
        <authorList>
            <person name="Klenk H.-P."/>
        </authorList>
    </citation>
    <scope>NUCLEOTIDE SEQUENCE [LARGE SCALE GENOMIC DNA]</scope>
    <source>
        <strain evidence="2 3">DSM 21798</strain>
    </source>
</reference>
<feature type="transmembrane region" description="Helical" evidence="1">
    <location>
        <begin position="27"/>
        <end position="47"/>
    </location>
</feature>
<keyword evidence="3" id="KW-1185">Reference proteome</keyword>
<organism evidence="2 3">
    <name type="scientific">Paramicrobacterium agarici</name>
    <dbReference type="NCBI Taxonomy" id="630514"/>
    <lineage>
        <taxon>Bacteria</taxon>
        <taxon>Bacillati</taxon>
        <taxon>Actinomycetota</taxon>
        <taxon>Actinomycetes</taxon>
        <taxon>Micrococcales</taxon>
        <taxon>Microbacteriaceae</taxon>
        <taxon>Paramicrobacterium</taxon>
    </lineage>
</organism>
<feature type="transmembrane region" description="Helical" evidence="1">
    <location>
        <begin position="483"/>
        <end position="505"/>
    </location>
</feature>
<dbReference type="AlphaFoldDB" id="A0A2A9DYE8"/>
<evidence type="ECO:0000256" key="1">
    <source>
        <dbReference type="SAM" id="Phobius"/>
    </source>
</evidence>
<feature type="transmembrane region" description="Helical" evidence="1">
    <location>
        <begin position="173"/>
        <end position="193"/>
    </location>
</feature>
<dbReference type="EMBL" id="PDJE01000001">
    <property type="protein sequence ID" value="PFG31623.1"/>
    <property type="molecule type" value="Genomic_DNA"/>
</dbReference>
<keyword evidence="1" id="KW-1133">Transmembrane helix</keyword>
<evidence type="ECO:0000313" key="2">
    <source>
        <dbReference type="EMBL" id="PFG31623.1"/>
    </source>
</evidence>
<comment type="caution">
    <text evidence="2">The sequence shown here is derived from an EMBL/GenBank/DDBJ whole genome shotgun (WGS) entry which is preliminary data.</text>
</comment>
<feature type="transmembrane region" description="Helical" evidence="1">
    <location>
        <begin position="98"/>
        <end position="122"/>
    </location>
</feature>